<sequence>MALPQQQLLLCQSFRVNGEPKGLCHKQTNGFLSYIEEEIIDRGLDIQVTATGCLKQCEAGPIMVLQPDNRWFKTINTTAAIDRVLDGIETGVPPDELLLNP</sequence>
<keyword evidence="2" id="KW-1185">Reference proteome</keyword>
<dbReference type="Gene3D" id="3.40.30.10">
    <property type="entry name" value="Glutaredoxin"/>
    <property type="match status" value="1"/>
</dbReference>
<dbReference type="STRING" id="1121409.SAMN02745124_03366"/>
<protein>
    <submittedName>
        <fullName evidence="1">(2Fe-2S) ferredoxin</fullName>
    </submittedName>
</protein>
<evidence type="ECO:0000313" key="1">
    <source>
        <dbReference type="EMBL" id="SHI03464.1"/>
    </source>
</evidence>
<dbReference type="Proteomes" id="UP000184139">
    <property type="component" value="Unassembled WGS sequence"/>
</dbReference>
<dbReference type="RefSeq" id="WP_073377808.1">
    <property type="nucleotide sequence ID" value="NZ_FQXS01000023.1"/>
</dbReference>
<dbReference type="SUPFAM" id="SSF52833">
    <property type="entry name" value="Thioredoxin-like"/>
    <property type="match status" value="1"/>
</dbReference>
<dbReference type="EMBL" id="FQXS01000023">
    <property type="protein sequence ID" value="SHI03464.1"/>
    <property type="molecule type" value="Genomic_DNA"/>
</dbReference>
<evidence type="ECO:0000313" key="2">
    <source>
        <dbReference type="Proteomes" id="UP000184139"/>
    </source>
</evidence>
<name>A0A1M5XVA2_9BACT</name>
<dbReference type="AlphaFoldDB" id="A0A1M5XVA2"/>
<organism evidence="1 2">
    <name type="scientific">Desulfofustis glycolicus DSM 9705</name>
    <dbReference type="NCBI Taxonomy" id="1121409"/>
    <lineage>
        <taxon>Bacteria</taxon>
        <taxon>Pseudomonadati</taxon>
        <taxon>Thermodesulfobacteriota</taxon>
        <taxon>Desulfobulbia</taxon>
        <taxon>Desulfobulbales</taxon>
        <taxon>Desulfocapsaceae</taxon>
        <taxon>Desulfofustis</taxon>
    </lineage>
</organism>
<dbReference type="OrthoDB" id="9800597at2"/>
<proteinExistence type="predicted"/>
<dbReference type="InterPro" id="IPR036249">
    <property type="entry name" value="Thioredoxin-like_sf"/>
</dbReference>
<dbReference type="CDD" id="cd02980">
    <property type="entry name" value="TRX_Fd_family"/>
    <property type="match status" value="1"/>
</dbReference>
<accession>A0A1M5XVA2</accession>
<reference evidence="1 2" key="1">
    <citation type="submission" date="2016-11" db="EMBL/GenBank/DDBJ databases">
        <authorList>
            <person name="Jaros S."/>
            <person name="Januszkiewicz K."/>
            <person name="Wedrychowicz H."/>
        </authorList>
    </citation>
    <scope>NUCLEOTIDE SEQUENCE [LARGE SCALE GENOMIC DNA]</scope>
    <source>
        <strain evidence="1 2">DSM 9705</strain>
    </source>
</reference>
<gene>
    <name evidence="1" type="ORF">SAMN02745124_03366</name>
</gene>